<evidence type="ECO:0000256" key="1">
    <source>
        <dbReference type="SAM" id="MobiDB-lite"/>
    </source>
</evidence>
<reference evidence="2 3" key="1">
    <citation type="submission" date="2019-07" db="EMBL/GenBank/DDBJ databases">
        <title>Genomics analysis of Aphanomyces spp. identifies a new class of oomycete effector associated with host adaptation.</title>
        <authorList>
            <person name="Gaulin E."/>
        </authorList>
    </citation>
    <scope>NUCLEOTIDE SEQUENCE [LARGE SCALE GENOMIC DNA]</scope>
    <source>
        <strain evidence="2 3">ATCC 201684</strain>
    </source>
</reference>
<keyword evidence="3" id="KW-1185">Reference proteome</keyword>
<dbReference type="Proteomes" id="UP000481153">
    <property type="component" value="Unassembled WGS sequence"/>
</dbReference>
<sequence>MGLFSQPLRSARVDDARARKARYDAEVKKIKDILKSHDTQHHVLPLSFYNHIKPPVEPPQKMQKTLEMVSGRKIPFTTALATRIRRKGLGSIPEENTSTATRDRKRRDCKLVKMGATIKLIC</sequence>
<dbReference type="EMBL" id="VJMJ01000191">
    <property type="protein sequence ID" value="KAF0727723.1"/>
    <property type="molecule type" value="Genomic_DNA"/>
</dbReference>
<proteinExistence type="predicted"/>
<dbReference type="AlphaFoldDB" id="A0A6G0WKF4"/>
<accession>A0A6G0WKF4</accession>
<gene>
    <name evidence="2" type="ORF">Ae201684_014346</name>
</gene>
<organism evidence="2 3">
    <name type="scientific">Aphanomyces euteiches</name>
    <dbReference type="NCBI Taxonomy" id="100861"/>
    <lineage>
        <taxon>Eukaryota</taxon>
        <taxon>Sar</taxon>
        <taxon>Stramenopiles</taxon>
        <taxon>Oomycota</taxon>
        <taxon>Saprolegniomycetes</taxon>
        <taxon>Saprolegniales</taxon>
        <taxon>Verrucalvaceae</taxon>
        <taxon>Aphanomyces</taxon>
    </lineage>
</organism>
<feature type="region of interest" description="Disordered" evidence="1">
    <location>
        <begin position="87"/>
        <end position="106"/>
    </location>
</feature>
<evidence type="ECO:0000313" key="3">
    <source>
        <dbReference type="Proteomes" id="UP000481153"/>
    </source>
</evidence>
<dbReference type="VEuPathDB" id="FungiDB:AeMF1_006459"/>
<comment type="caution">
    <text evidence="2">The sequence shown here is derived from an EMBL/GenBank/DDBJ whole genome shotgun (WGS) entry which is preliminary data.</text>
</comment>
<protein>
    <submittedName>
        <fullName evidence="2">Uncharacterized protein</fullName>
    </submittedName>
</protein>
<dbReference type="OrthoDB" id="78491at2759"/>
<evidence type="ECO:0000313" key="2">
    <source>
        <dbReference type="EMBL" id="KAF0727723.1"/>
    </source>
</evidence>
<name>A0A6G0WKF4_9STRA</name>